<accession>A0A7W9WVA1</accession>
<proteinExistence type="predicted"/>
<dbReference type="Gene3D" id="3.40.50.620">
    <property type="entry name" value="HUPs"/>
    <property type="match status" value="1"/>
</dbReference>
<feature type="region of interest" description="Disordered" evidence="1">
    <location>
        <begin position="1"/>
        <end position="60"/>
    </location>
</feature>
<evidence type="ECO:0000313" key="4">
    <source>
        <dbReference type="Proteomes" id="UP000571554"/>
    </source>
</evidence>
<feature type="domain" description="UspA" evidence="2">
    <location>
        <begin position="43"/>
        <end position="141"/>
    </location>
</feature>
<dbReference type="EMBL" id="JACHBW010000067">
    <property type="protein sequence ID" value="MBB6107265.1"/>
    <property type="molecule type" value="Genomic_DNA"/>
</dbReference>
<dbReference type="AlphaFoldDB" id="A0A7W9WVA1"/>
<organism evidence="3 4">
    <name type="scientific">Paraburkholderia bannensis</name>
    <dbReference type="NCBI Taxonomy" id="765414"/>
    <lineage>
        <taxon>Bacteria</taxon>
        <taxon>Pseudomonadati</taxon>
        <taxon>Pseudomonadota</taxon>
        <taxon>Betaproteobacteria</taxon>
        <taxon>Burkholderiales</taxon>
        <taxon>Burkholderiaceae</taxon>
        <taxon>Paraburkholderia</taxon>
    </lineage>
</organism>
<comment type="caution">
    <text evidence="3">The sequence shown here is derived from an EMBL/GenBank/DDBJ whole genome shotgun (WGS) entry which is preliminary data.</text>
</comment>
<dbReference type="InterPro" id="IPR006016">
    <property type="entry name" value="UspA"/>
</dbReference>
<gene>
    <name evidence="3" type="ORF">F4827_007151</name>
</gene>
<dbReference type="SUPFAM" id="SSF52402">
    <property type="entry name" value="Adenine nucleotide alpha hydrolases-like"/>
    <property type="match status" value="1"/>
</dbReference>
<dbReference type="CDD" id="cd00293">
    <property type="entry name" value="USP-like"/>
    <property type="match status" value="1"/>
</dbReference>
<evidence type="ECO:0000313" key="3">
    <source>
        <dbReference type="EMBL" id="MBB6107265.1"/>
    </source>
</evidence>
<sequence>MNNASDRLGRRIGHKPNPRQILVSASSVRLHATRAPRHASSTPSSFEADPNHSTLSAEQSREDDAESLLAYLTKHSVAAGPDVLRIRTTAEHASLREHIEKGQYDWLVMGAYPHPMWMELIFGSVTQSILLLSTIPVLVTRYRGESMNVNGPAQTSIFRALWGRLKEQPLSREARRHALLGFLPSMS</sequence>
<dbReference type="Pfam" id="PF00582">
    <property type="entry name" value="Usp"/>
    <property type="match status" value="1"/>
</dbReference>
<evidence type="ECO:0000256" key="1">
    <source>
        <dbReference type="SAM" id="MobiDB-lite"/>
    </source>
</evidence>
<evidence type="ECO:0000259" key="2">
    <source>
        <dbReference type="Pfam" id="PF00582"/>
    </source>
</evidence>
<keyword evidence="4" id="KW-1185">Reference proteome</keyword>
<name>A0A7W9WVA1_9BURK</name>
<reference evidence="3 4" key="1">
    <citation type="submission" date="2020-08" db="EMBL/GenBank/DDBJ databases">
        <title>Above-ground endophytic microbial communities from plants in different locations in the United States.</title>
        <authorList>
            <person name="Frank C."/>
        </authorList>
    </citation>
    <scope>NUCLEOTIDE SEQUENCE [LARGE SCALE GENOMIC DNA]</scope>
    <source>
        <strain evidence="3 4">WP4_2_2</strain>
    </source>
</reference>
<protein>
    <submittedName>
        <fullName evidence="3">Nucleotide-binding universal stress UspA family protein</fullName>
    </submittedName>
</protein>
<feature type="compositionally biased region" description="Polar residues" evidence="1">
    <location>
        <begin position="39"/>
        <end position="58"/>
    </location>
</feature>
<dbReference type="Proteomes" id="UP000571554">
    <property type="component" value="Unassembled WGS sequence"/>
</dbReference>
<dbReference type="RefSeq" id="WP_183734090.1">
    <property type="nucleotide sequence ID" value="NZ_JACHBW010000067.1"/>
</dbReference>
<dbReference type="InterPro" id="IPR014729">
    <property type="entry name" value="Rossmann-like_a/b/a_fold"/>
</dbReference>